<dbReference type="AlphaFoldDB" id="G3GYI8"/>
<feature type="region of interest" description="Disordered" evidence="1">
    <location>
        <begin position="1"/>
        <end position="61"/>
    </location>
</feature>
<feature type="compositionally biased region" description="Low complexity" evidence="1">
    <location>
        <begin position="1"/>
        <end position="16"/>
    </location>
</feature>
<evidence type="ECO:0000313" key="3">
    <source>
        <dbReference type="Proteomes" id="UP000001075"/>
    </source>
</evidence>
<accession>G3GYI8</accession>
<dbReference type="InParanoid" id="G3GYI8"/>
<evidence type="ECO:0000313" key="2">
    <source>
        <dbReference type="EMBL" id="EGW03928.1"/>
    </source>
</evidence>
<organism evidence="2 3">
    <name type="scientific">Cricetulus griseus</name>
    <name type="common">Chinese hamster</name>
    <name type="synonym">Cricetulus barabensis griseus</name>
    <dbReference type="NCBI Taxonomy" id="10029"/>
    <lineage>
        <taxon>Eukaryota</taxon>
        <taxon>Metazoa</taxon>
        <taxon>Chordata</taxon>
        <taxon>Craniata</taxon>
        <taxon>Vertebrata</taxon>
        <taxon>Euteleostomi</taxon>
        <taxon>Mammalia</taxon>
        <taxon>Eutheria</taxon>
        <taxon>Euarchontoglires</taxon>
        <taxon>Glires</taxon>
        <taxon>Rodentia</taxon>
        <taxon>Myomorpha</taxon>
        <taxon>Muroidea</taxon>
        <taxon>Cricetidae</taxon>
        <taxon>Cricetinae</taxon>
        <taxon>Cricetulus</taxon>
    </lineage>
</organism>
<reference evidence="3" key="1">
    <citation type="journal article" date="2011" name="Nat. Biotechnol.">
        <title>The genomic sequence of the Chinese hamster ovary (CHO)-K1 cell line.</title>
        <authorList>
            <person name="Xu X."/>
            <person name="Nagarajan H."/>
            <person name="Lewis N.E."/>
            <person name="Pan S."/>
            <person name="Cai Z."/>
            <person name="Liu X."/>
            <person name="Chen W."/>
            <person name="Xie M."/>
            <person name="Wang W."/>
            <person name="Hammond S."/>
            <person name="Andersen M.R."/>
            <person name="Neff N."/>
            <person name="Passarelli B."/>
            <person name="Koh W."/>
            <person name="Fan H.C."/>
            <person name="Wang J."/>
            <person name="Gui Y."/>
            <person name="Lee K.H."/>
            <person name="Betenbaugh M.J."/>
            <person name="Quake S.R."/>
            <person name="Famili I."/>
            <person name="Palsson B.O."/>
            <person name="Wang J."/>
        </authorList>
    </citation>
    <scope>NUCLEOTIDE SEQUENCE [LARGE SCALE GENOMIC DNA]</scope>
    <source>
        <strain evidence="3">CHO K1 cell line</strain>
    </source>
</reference>
<proteinExistence type="predicted"/>
<sequence>MPGRAGPPRLLPGLPVRRVKARPEGQRAQRATDEGGKRPKEARDPLDRPAGESGKSPRPPG</sequence>
<dbReference type="Proteomes" id="UP000001075">
    <property type="component" value="Unassembled WGS sequence"/>
</dbReference>
<dbReference type="EMBL" id="JH000067">
    <property type="protein sequence ID" value="EGW03928.1"/>
    <property type="molecule type" value="Genomic_DNA"/>
</dbReference>
<feature type="compositionally biased region" description="Basic and acidic residues" evidence="1">
    <location>
        <begin position="21"/>
        <end position="50"/>
    </location>
</feature>
<evidence type="ECO:0000256" key="1">
    <source>
        <dbReference type="SAM" id="MobiDB-lite"/>
    </source>
</evidence>
<gene>
    <name evidence="2" type="ORF">I79_002867</name>
</gene>
<protein>
    <submittedName>
        <fullName evidence="2">Uncharacterized protein</fullName>
    </submittedName>
</protein>
<name>G3GYI8_CRIGR</name>